<comment type="caution">
    <text evidence="1">The sequence shown here is derived from an EMBL/GenBank/DDBJ whole genome shotgun (WGS) entry which is preliminary data.</text>
</comment>
<dbReference type="EMBL" id="BRPK01000005">
    <property type="protein sequence ID" value="GLB38417.1"/>
    <property type="molecule type" value="Genomic_DNA"/>
</dbReference>
<gene>
    <name evidence="1" type="ORF">LshimejAT787_0502820</name>
</gene>
<evidence type="ECO:0000313" key="1">
    <source>
        <dbReference type="EMBL" id="GLB38417.1"/>
    </source>
</evidence>
<evidence type="ECO:0000313" key="2">
    <source>
        <dbReference type="Proteomes" id="UP001063166"/>
    </source>
</evidence>
<protein>
    <submittedName>
        <fullName evidence="1">Uncharacterized protein</fullName>
    </submittedName>
</protein>
<name>A0A9P3PN89_LYOSH</name>
<reference evidence="1" key="1">
    <citation type="submission" date="2022-07" db="EMBL/GenBank/DDBJ databases">
        <title>The genome of Lyophyllum shimeji provides insight into the initial evolution of ectomycorrhizal fungal genome.</title>
        <authorList>
            <person name="Kobayashi Y."/>
            <person name="Shibata T."/>
            <person name="Hirakawa H."/>
            <person name="Shigenobu S."/>
            <person name="Nishiyama T."/>
            <person name="Yamada A."/>
            <person name="Hasebe M."/>
            <person name="Kawaguchi M."/>
        </authorList>
    </citation>
    <scope>NUCLEOTIDE SEQUENCE</scope>
    <source>
        <strain evidence="1">AT787</strain>
    </source>
</reference>
<proteinExistence type="predicted"/>
<dbReference type="Proteomes" id="UP001063166">
    <property type="component" value="Unassembled WGS sequence"/>
</dbReference>
<accession>A0A9P3PN89</accession>
<dbReference type="AlphaFoldDB" id="A0A9P3PN89"/>
<keyword evidence="2" id="KW-1185">Reference proteome</keyword>
<organism evidence="1 2">
    <name type="scientific">Lyophyllum shimeji</name>
    <name type="common">Hon-shimeji</name>
    <name type="synonym">Tricholoma shimeji</name>
    <dbReference type="NCBI Taxonomy" id="47721"/>
    <lineage>
        <taxon>Eukaryota</taxon>
        <taxon>Fungi</taxon>
        <taxon>Dikarya</taxon>
        <taxon>Basidiomycota</taxon>
        <taxon>Agaricomycotina</taxon>
        <taxon>Agaricomycetes</taxon>
        <taxon>Agaricomycetidae</taxon>
        <taxon>Agaricales</taxon>
        <taxon>Tricholomatineae</taxon>
        <taxon>Lyophyllaceae</taxon>
        <taxon>Lyophyllum</taxon>
    </lineage>
</organism>
<sequence>MRPSGPLSLLRSSPALAITGFRGVTGRPAWKPWIYTTTYPTQDEGYLPRIPTYLPQIYSKRTGSSLAGSKDGLKCPGNRTPRNLTVCGTRQGDGAVSHCISFASVI</sequence>